<dbReference type="AlphaFoldDB" id="A0A2M8L4S3"/>
<gene>
    <name evidence="5" type="ORF">COU96_03040</name>
</gene>
<dbReference type="InterPro" id="IPR013216">
    <property type="entry name" value="Methyltransf_11"/>
</dbReference>
<proteinExistence type="inferred from homology"/>
<dbReference type="SUPFAM" id="SSF53335">
    <property type="entry name" value="S-adenosyl-L-methionine-dependent methyltransferases"/>
    <property type="match status" value="1"/>
</dbReference>
<dbReference type="Gene3D" id="3.40.50.150">
    <property type="entry name" value="Vaccinia Virus protein VP39"/>
    <property type="match status" value="1"/>
</dbReference>
<keyword evidence="3" id="KW-0808">Transferase</keyword>
<evidence type="ECO:0000256" key="2">
    <source>
        <dbReference type="ARBA" id="ARBA00022603"/>
    </source>
</evidence>
<evidence type="ECO:0000313" key="5">
    <source>
        <dbReference type="EMBL" id="PJE68739.1"/>
    </source>
</evidence>
<protein>
    <recommendedName>
        <fullName evidence="4">Methyltransferase type 11 domain-containing protein</fullName>
    </recommendedName>
</protein>
<comment type="caution">
    <text evidence="5">The sequence shown here is derived from an EMBL/GenBank/DDBJ whole genome shotgun (WGS) entry which is preliminary data.</text>
</comment>
<comment type="similarity">
    <text evidence="1">Belongs to the methyltransferase superfamily.</text>
</comment>
<sequence length="265" mass="30893">MQEIKTYKCDKIATKMNRSSYNQKRIIAIWNQLSEYWNNNFGEKDILKHEIFDPIIIDVVKKNKPRLVLDAGCGEGYLSRKIAPLVNRLVAVDMSKKMIRIAQRKSAGFPNINYRIGNCRRMAFLREETIDCIIGQMLLNNVVDFKGLLREFNRISKKGAPILLSFLHPCFTIPQGSFWSKREMSYIKIITDYFSEGLKEFHLNEKKILNYHRTISTVFNGIIESGFIIKKVVEPKATNNLIKHNPKYTRMKRIPGYILVISTKR</sequence>
<evidence type="ECO:0000256" key="1">
    <source>
        <dbReference type="ARBA" id="ARBA00008361"/>
    </source>
</evidence>
<dbReference type="PANTHER" id="PTHR44942:SF4">
    <property type="entry name" value="METHYLTRANSFERASE TYPE 11 DOMAIN-CONTAINING PROTEIN"/>
    <property type="match status" value="1"/>
</dbReference>
<dbReference type="Proteomes" id="UP000229500">
    <property type="component" value="Unassembled WGS sequence"/>
</dbReference>
<dbReference type="GO" id="GO:0032259">
    <property type="term" value="P:methylation"/>
    <property type="evidence" value="ECO:0007669"/>
    <property type="project" value="UniProtKB-KW"/>
</dbReference>
<dbReference type="InterPro" id="IPR029063">
    <property type="entry name" value="SAM-dependent_MTases_sf"/>
</dbReference>
<evidence type="ECO:0000256" key="3">
    <source>
        <dbReference type="ARBA" id="ARBA00022679"/>
    </source>
</evidence>
<name>A0A2M8L4S3_9BACT</name>
<evidence type="ECO:0000313" key="6">
    <source>
        <dbReference type="Proteomes" id="UP000229500"/>
    </source>
</evidence>
<dbReference type="PANTHER" id="PTHR44942">
    <property type="entry name" value="METHYLTRANSF_11 DOMAIN-CONTAINING PROTEIN"/>
    <property type="match status" value="1"/>
</dbReference>
<dbReference type="Pfam" id="PF08241">
    <property type="entry name" value="Methyltransf_11"/>
    <property type="match status" value="1"/>
</dbReference>
<keyword evidence="2" id="KW-0489">Methyltransferase</keyword>
<feature type="domain" description="Methyltransferase type 11" evidence="4">
    <location>
        <begin position="69"/>
        <end position="161"/>
    </location>
</feature>
<evidence type="ECO:0000259" key="4">
    <source>
        <dbReference type="Pfam" id="PF08241"/>
    </source>
</evidence>
<dbReference type="CDD" id="cd02440">
    <property type="entry name" value="AdoMet_MTases"/>
    <property type="match status" value="1"/>
</dbReference>
<dbReference type="GO" id="GO:0008757">
    <property type="term" value="F:S-adenosylmethionine-dependent methyltransferase activity"/>
    <property type="evidence" value="ECO:0007669"/>
    <property type="project" value="InterPro"/>
</dbReference>
<reference evidence="6" key="1">
    <citation type="submission" date="2017-09" db="EMBL/GenBank/DDBJ databases">
        <title>Depth-based differentiation of microbial function through sediment-hosted aquifers and enrichment of novel symbionts in the deep terrestrial subsurface.</title>
        <authorList>
            <person name="Probst A.J."/>
            <person name="Ladd B."/>
            <person name="Jarett J.K."/>
            <person name="Geller-Mcgrath D.E."/>
            <person name="Sieber C.M.K."/>
            <person name="Emerson J.B."/>
            <person name="Anantharaman K."/>
            <person name="Thomas B.C."/>
            <person name="Malmstrom R."/>
            <person name="Stieglmeier M."/>
            <person name="Klingl A."/>
            <person name="Woyke T."/>
            <person name="Ryan C.M."/>
            <person name="Banfield J.F."/>
        </authorList>
    </citation>
    <scope>NUCLEOTIDE SEQUENCE [LARGE SCALE GENOMIC DNA]</scope>
</reference>
<dbReference type="EMBL" id="PFEL01000110">
    <property type="protein sequence ID" value="PJE68739.1"/>
    <property type="molecule type" value="Genomic_DNA"/>
</dbReference>
<accession>A0A2M8L4S3</accession>
<organism evidence="5 6">
    <name type="scientific">Candidatus Shapirobacteria bacterium CG10_big_fil_rev_8_21_14_0_10_38_14</name>
    <dbReference type="NCBI Taxonomy" id="1974483"/>
    <lineage>
        <taxon>Bacteria</taxon>
        <taxon>Candidatus Shapironibacteriota</taxon>
    </lineage>
</organism>
<dbReference type="InterPro" id="IPR051052">
    <property type="entry name" value="Diverse_substrate_MTase"/>
</dbReference>